<dbReference type="EMBL" id="CAJMXA010002041">
    <property type="protein sequence ID" value="CAE6474743.1"/>
    <property type="molecule type" value="Genomic_DNA"/>
</dbReference>
<organism evidence="2 3">
    <name type="scientific">Rhizoctonia solani</name>
    <dbReference type="NCBI Taxonomy" id="456999"/>
    <lineage>
        <taxon>Eukaryota</taxon>
        <taxon>Fungi</taxon>
        <taxon>Dikarya</taxon>
        <taxon>Basidiomycota</taxon>
        <taxon>Agaricomycotina</taxon>
        <taxon>Agaricomycetes</taxon>
        <taxon>Cantharellales</taxon>
        <taxon>Ceratobasidiaceae</taxon>
        <taxon>Rhizoctonia</taxon>
    </lineage>
</organism>
<accession>A0A8H3C610</accession>
<dbReference type="Proteomes" id="UP000663853">
    <property type="component" value="Unassembled WGS sequence"/>
</dbReference>
<dbReference type="Gene3D" id="2.80.10.50">
    <property type="match status" value="1"/>
</dbReference>
<comment type="caution">
    <text evidence="2">The sequence shown here is derived from an EMBL/GenBank/DDBJ whole genome shotgun (WGS) entry which is preliminary data.</text>
</comment>
<feature type="region of interest" description="Disordered" evidence="1">
    <location>
        <begin position="116"/>
        <end position="135"/>
    </location>
</feature>
<name>A0A8H3C610_9AGAM</name>
<evidence type="ECO:0000313" key="2">
    <source>
        <dbReference type="EMBL" id="CAE6474743.1"/>
    </source>
</evidence>
<dbReference type="AlphaFoldDB" id="A0A8H3C610"/>
<gene>
    <name evidence="2" type="ORF">RDB_LOCUS79672</name>
</gene>
<evidence type="ECO:0000256" key="1">
    <source>
        <dbReference type="SAM" id="MobiDB-lite"/>
    </source>
</evidence>
<evidence type="ECO:0000313" key="3">
    <source>
        <dbReference type="Proteomes" id="UP000663853"/>
    </source>
</evidence>
<proteinExistence type="predicted"/>
<reference evidence="2" key="1">
    <citation type="submission" date="2021-01" db="EMBL/GenBank/DDBJ databases">
        <authorList>
            <person name="Kaushik A."/>
        </authorList>
    </citation>
    <scope>NUCLEOTIDE SEQUENCE</scope>
    <source>
        <strain evidence="2">AG6-10EEA</strain>
    </source>
</reference>
<protein>
    <submittedName>
        <fullName evidence="2">Uncharacterized protein</fullName>
    </submittedName>
</protein>
<sequence length="135" mass="14674">MSLSEGVYLIRSLGSDNSFVGVGPIPLIYPPPPAPLRCTPATMRDPIGLKPADGKYILEHKGIRYAIGSDEEGRVKLISGGGGGIKWTIDRSGEGSFRIKDPDSDRYWTAPKIITLQGENGGPKQEWEFENADDD</sequence>